<dbReference type="EMBL" id="GGEC01083934">
    <property type="protein sequence ID" value="MBX64418.1"/>
    <property type="molecule type" value="Transcribed_RNA"/>
</dbReference>
<name>A0A2P2QBP3_RHIMU</name>
<accession>A0A2P2QBP3</accession>
<keyword evidence="1" id="KW-0812">Transmembrane</keyword>
<sequence length="51" mass="6016">MSFVMFEQELTSYCAGNSISWFLQFPFLLLILSEFSSLWKRILPSMLGCRF</sequence>
<reference evidence="2" key="1">
    <citation type="submission" date="2018-02" db="EMBL/GenBank/DDBJ databases">
        <title>Rhizophora mucronata_Transcriptome.</title>
        <authorList>
            <person name="Meera S.P."/>
            <person name="Sreeshan A."/>
            <person name="Augustine A."/>
        </authorList>
    </citation>
    <scope>NUCLEOTIDE SEQUENCE</scope>
    <source>
        <tissue evidence="2">Leaf</tissue>
    </source>
</reference>
<protein>
    <submittedName>
        <fullName evidence="2">Uncharacterized protein</fullName>
    </submittedName>
</protein>
<feature type="transmembrane region" description="Helical" evidence="1">
    <location>
        <begin position="20"/>
        <end position="39"/>
    </location>
</feature>
<keyword evidence="1" id="KW-0472">Membrane</keyword>
<organism evidence="2">
    <name type="scientific">Rhizophora mucronata</name>
    <name type="common">Asiatic mangrove</name>
    <dbReference type="NCBI Taxonomy" id="61149"/>
    <lineage>
        <taxon>Eukaryota</taxon>
        <taxon>Viridiplantae</taxon>
        <taxon>Streptophyta</taxon>
        <taxon>Embryophyta</taxon>
        <taxon>Tracheophyta</taxon>
        <taxon>Spermatophyta</taxon>
        <taxon>Magnoliopsida</taxon>
        <taxon>eudicotyledons</taxon>
        <taxon>Gunneridae</taxon>
        <taxon>Pentapetalae</taxon>
        <taxon>rosids</taxon>
        <taxon>fabids</taxon>
        <taxon>Malpighiales</taxon>
        <taxon>Rhizophoraceae</taxon>
        <taxon>Rhizophora</taxon>
    </lineage>
</organism>
<dbReference type="AlphaFoldDB" id="A0A2P2QBP3"/>
<keyword evidence="1" id="KW-1133">Transmembrane helix</keyword>
<evidence type="ECO:0000256" key="1">
    <source>
        <dbReference type="SAM" id="Phobius"/>
    </source>
</evidence>
<proteinExistence type="predicted"/>
<evidence type="ECO:0000313" key="2">
    <source>
        <dbReference type="EMBL" id="MBX64418.1"/>
    </source>
</evidence>